<organism evidence="3 4">
    <name type="scientific">Anopheles farauti</name>
    <dbReference type="NCBI Taxonomy" id="69004"/>
    <lineage>
        <taxon>Eukaryota</taxon>
        <taxon>Metazoa</taxon>
        <taxon>Ecdysozoa</taxon>
        <taxon>Arthropoda</taxon>
        <taxon>Hexapoda</taxon>
        <taxon>Insecta</taxon>
        <taxon>Pterygota</taxon>
        <taxon>Neoptera</taxon>
        <taxon>Endopterygota</taxon>
        <taxon>Diptera</taxon>
        <taxon>Nematocera</taxon>
        <taxon>Culicoidea</taxon>
        <taxon>Culicidae</taxon>
        <taxon>Anophelinae</taxon>
        <taxon>Anopheles</taxon>
    </lineage>
</organism>
<dbReference type="InterPro" id="IPR019538">
    <property type="entry name" value="PSMD5"/>
</dbReference>
<dbReference type="Pfam" id="PF10508">
    <property type="entry name" value="Proteasom_PSMB"/>
    <property type="match status" value="1"/>
</dbReference>
<evidence type="ECO:0000256" key="2">
    <source>
        <dbReference type="ARBA" id="ARBA00014933"/>
    </source>
</evidence>
<dbReference type="SUPFAM" id="SSF48371">
    <property type="entry name" value="ARM repeat"/>
    <property type="match status" value="1"/>
</dbReference>
<reference evidence="3" key="2">
    <citation type="submission" date="2020-05" db="UniProtKB">
        <authorList>
            <consortium name="EnsemblMetazoa"/>
        </authorList>
    </citation>
    <scope>IDENTIFICATION</scope>
    <source>
        <strain evidence="3">FAR1</strain>
    </source>
</reference>
<evidence type="ECO:0000256" key="1">
    <source>
        <dbReference type="ARBA" id="ARBA00006823"/>
    </source>
</evidence>
<evidence type="ECO:0000313" key="4">
    <source>
        <dbReference type="Proteomes" id="UP000075886"/>
    </source>
</evidence>
<dbReference type="GO" id="GO:0005829">
    <property type="term" value="C:cytosol"/>
    <property type="evidence" value="ECO:0007669"/>
    <property type="project" value="TreeGrafter"/>
</dbReference>
<accession>A0A182QH26</accession>
<protein>
    <recommendedName>
        <fullName evidence="2">26S proteasome non-ATPase regulatory subunit 5</fullName>
    </recommendedName>
</protein>
<keyword evidence="4" id="KW-1185">Reference proteome</keyword>
<sequence length="489" mass="54978">MAIIMDVNQLEHLMRNLAIKETRTNSLDMLESKLADVNQEIFEVMLRSESLFKFLADANSDQHSTASRIIYDKALEFYPNGSAVFDQFIERCLTHPKGTVKQFGMRGASIMVSEAAGVSSNNLQLLIVHCIPLKEVLVDTLINMLVKALPAIFTEAGVQANLLTVLEHDETIRCRVYEVVCTILEKHPALLPIAEPIIKRALSDLEKEDVLLQTSVLQILTQLLATKEGFDYIESVDLFRKVYANFVAVKATVYLRFVLPNALKFYASAALVQPALFLSRYPESVDFIFDKTSPDDPMVMAIAYDCLGMVGSTNEGKIHLSDHQETKMETILKELPGILHTTPEAYKVRFIECLASLLSGGSEPIDNRISSITQKWYETMTGSEDLEMVQDLFKVPFPTIKKASLQLLSAIVDHRWGQQFFQNTGCFSELLLNRSLDNDVNVTQFKYDVIKKLSQCTLESFVSEALKKYVSEGAFYRKAQVEVVIEGGQ</sequence>
<dbReference type="InterPro" id="IPR016024">
    <property type="entry name" value="ARM-type_fold"/>
</dbReference>
<evidence type="ECO:0000313" key="3">
    <source>
        <dbReference type="EnsemblMetazoa" id="AFAF010020-PA"/>
    </source>
</evidence>
<dbReference type="EMBL" id="AXCN02001522">
    <property type="status" value="NOT_ANNOTATED_CDS"/>
    <property type="molecule type" value="Genomic_DNA"/>
</dbReference>
<dbReference type="GO" id="GO:0043248">
    <property type="term" value="P:proteasome assembly"/>
    <property type="evidence" value="ECO:0007669"/>
    <property type="project" value="InterPro"/>
</dbReference>
<comment type="similarity">
    <text evidence="1">Belongs to the proteasome subunit S5B/HSM3 family.</text>
</comment>
<dbReference type="STRING" id="69004.A0A182QH26"/>
<reference evidence="4" key="1">
    <citation type="submission" date="2014-01" db="EMBL/GenBank/DDBJ databases">
        <title>The Genome Sequence of Anopheles farauti FAR1 (V2).</title>
        <authorList>
            <consortium name="The Broad Institute Genomics Platform"/>
            <person name="Neafsey D.E."/>
            <person name="Besansky N."/>
            <person name="Howell P."/>
            <person name="Walton C."/>
            <person name="Young S.K."/>
            <person name="Zeng Q."/>
            <person name="Gargeya S."/>
            <person name="Fitzgerald M."/>
            <person name="Haas B."/>
            <person name="Abouelleil A."/>
            <person name="Allen A.W."/>
            <person name="Alvarado L."/>
            <person name="Arachchi H.M."/>
            <person name="Berlin A.M."/>
            <person name="Chapman S.B."/>
            <person name="Gainer-Dewar J."/>
            <person name="Goldberg J."/>
            <person name="Griggs A."/>
            <person name="Gujja S."/>
            <person name="Hansen M."/>
            <person name="Howarth C."/>
            <person name="Imamovic A."/>
            <person name="Ireland A."/>
            <person name="Larimer J."/>
            <person name="McCowan C."/>
            <person name="Murphy C."/>
            <person name="Pearson M."/>
            <person name="Poon T.W."/>
            <person name="Priest M."/>
            <person name="Roberts A."/>
            <person name="Saif S."/>
            <person name="Shea T."/>
            <person name="Sisk P."/>
            <person name="Sykes S."/>
            <person name="Wortman J."/>
            <person name="Nusbaum C."/>
            <person name="Birren B."/>
        </authorList>
    </citation>
    <scope>NUCLEOTIDE SEQUENCE [LARGE SCALE GENOMIC DNA]</scope>
    <source>
        <strain evidence="4">FAR1</strain>
    </source>
</reference>
<dbReference type="EnsemblMetazoa" id="AFAF010020-RA">
    <property type="protein sequence ID" value="AFAF010020-PA"/>
    <property type="gene ID" value="AFAF010020"/>
</dbReference>
<proteinExistence type="inferred from homology"/>
<dbReference type="PANTHER" id="PTHR13554:SF10">
    <property type="entry name" value="26S PROTEASOME NON-ATPASE REGULATORY SUBUNIT 5"/>
    <property type="match status" value="1"/>
</dbReference>
<name>A0A182QH26_9DIPT</name>
<dbReference type="VEuPathDB" id="VectorBase:AFAF010020"/>
<dbReference type="AlphaFoldDB" id="A0A182QH26"/>
<dbReference type="PANTHER" id="PTHR13554">
    <property type="entry name" value="26S PROTEASOME NON-ATPASE REGULATORY SUBUNIT 5-RELATED"/>
    <property type="match status" value="1"/>
</dbReference>
<dbReference type="Proteomes" id="UP000075886">
    <property type="component" value="Unassembled WGS sequence"/>
</dbReference>